<dbReference type="PANTHER" id="PTHR37841:SF1">
    <property type="entry name" value="DUF3298 DOMAIN-CONTAINING PROTEIN"/>
    <property type="match status" value="1"/>
</dbReference>
<feature type="compositionally biased region" description="Pro residues" evidence="1">
    <location>
        <begin position="39"/>
        <end position="49"/>
    </location>
</feature>
<keyword evidence="3" id="KW-1185">Reference proteome</keyword>
<name>A0A376BTL9_9NEIS</name>
<dbReference type="OrthoDB" id="8769943at2"/>
<evidence type="ECO:0000256" key="1">
    <source>
        <dbReference type="SAM" id="MobiDB-lite"/>
    </source>
</evidence>
<proteinExistence type="predicted"/>
<evidence type="ECO:0000313" key="2">
    <source>
        <dbReference type="EMBL" id="SSY80191.1"/>
    </source>
</evidence>
<dbReference type="SUPFAM" id="SSF69360">
    <property type="entry name" value="Cell wall binding repeat"/>
    <property type="match status" value="1"/>
</dbReference>
<protein>
    <submittedName>
        <fullName evidence="2">KWG Leptospira</fullName>
    </submittedName>
</protein>
<evidence type="ECO:0000313" key="3">
    <source>
        <dbReference type="Proteomes" id="UP000254209"/>
    </source>
</evidence>
<dbReference type="Proteomes" id="UP000254209">
    <property type="component" value="Unassembled WGS sequence"/>
</dbReference>
<dbReference type="EMBL" id="UFSO01000003">
    <property type="protein sequence ID" value="SSY80191.1"/>
    <property type="molecule type" value="Genomic_DNA"/>
</dbReference>
<feature type="region of interest" description="Disordered" evidence="1">
    <location>
        <begin position="25"/>
        <end position="50"/>
    </location>
</feature>
<dbReference type="PANTHER" id="PTHR37841">
    <property type="entry name" value="GLR2918 PROTEIN"/>
    <property type="match status" value="1"/>
</dbReference>
<dbReference type="RefSeq" id="WP_034296143.1">
    <property type="nucleotide sequence ID" value="NZ_CP091519.2"/>
</dbReference>
<organism evidence="2 3">
    <name type="scientific">Alysiella crassa</name>
    <dbReference type="NCBI Taxonomy" id="153491"/>
    <lineage>
        <taxon>Bacteria</taxon>
        <taxon>Pseudomonadati</taxon>
        <taxon>Pseudomonadota</taxon>
        <taxon>Betaproteobacteria</taxon>
        <taxon>Neisseriales</taxon>
        <taxon>Neisseriaceae</taxon>
        <taxon>Alysiella</taxon>
    </lineage>
</organism>
<dbReference type="STRING" id="1120980.GCA_000745955_00001"/>
<gene>
    <name evidence="2" type="ORF">NCTC10283_01745</name>
</gene>
<dbReference type="Pfam" id="PF14903">
    <property type="entry name" value="WG_beta_rep"/>
    <property type="match status" value="6"/>
</dbReference>
<sequence>MFKKVILAILVCNVLACSDKSDQKTQTQSKNAVAQTQTAPPPKIAPKPQPNYRVEHQNGHVGLLNQQGEVVIPFEYNRLELSNDEKTLLAMKKDSALYGFIDISGKEIVPFKYKKAAEFSEGLAAVSEDGKKMGFIDLTGKWVIPAQYDWQGLTPYQFTDGAVVVYQDAPQEIKNPLNGETATLNIPQAAVINAKNEIIVPFGQYAGMDGFKEGLARVEIKAKSDGTMDNGKMDLGRRFGFINTKGELVIPTIYHDAAVFREGLANVAIKDKYGFIDQQGNTVIPFEYDNHLHSYFHNGFATMVKRRNGSIICASGVIDVNNRVIVPFEYDKIQYTEDGFSAIGCDNDKKTLFNREGKRM</sequence>
<reference evidence="2 3" key="1">
    <citation type="submission" date="2018-06" db="EMBL/GenBank/DDBJ databases">
        <authorList>
            <consortium name="Pathogen Informatics"/>
            <person name="Doyle S."/>
        </authorList>
    </citation>
    <scope>NUCLEOTIDE SEQUENCE [LARGE SCALE GENOMIC DNA]</scope>
    <source>
        <strain evidence="2 3">NCTC10283</strain>
    </source>
</reference>
<dbReference type="InterPro" id="IPR032774">
    <property type="entry name" value="WG_beta_rep"/>
</dbReference>
<dbReference type="AlphaFoldDB" id="A0A376BTL9"/>
<accession>A0A376BTL9</accession>